<evidence type="ECO:0000256" key="1">
    <source>
        <dbReference type="ARBA" id="ARBA00004123"/>
    </source>
</evidence>
<protein>
    <recommendedName>
        <fullName evidence="10">Cysteine/serine-rich nuclear protein N-terminal domain-containing protein</fullName>
    </recommendedName>
</protein>
<evidence type="ECO:0000256" key="3">
    <source>
        <dbReference type="ARBA" id="ARBA00022703"/>
    </source>
</evidence>
<dbReference type="GO" id="GO:0043565">
    <property type="term" value="F:sequence-specific DNA binding"/>
    <property type="evidence" value="ECO:0007669"/>
    <property type="project" value="TreeGrafter"/>
</dbReference>
<dbReference type="EMBL" id="SUNJ01006462">
    <property type="protein sequence ID" value="TPP62768.1"/>
    <property type="molecule type" value="Genomic_DNA"/>
</dbReference>
<keyword evidence="5" id="KW-0238">DNA-binding</keyword>
<evidence type="ECO:0000256" key="2">
    <source>
        <dbReference type="ARBA" id="ARBA00008548"/>
    </source>
</evidence>
<evidence type="ECO:0000256" key="5">
    <source>
        <dbReference type="ARBA" id="ARBA00023125"/>
    </source>
</evidence>
<evidence type="ECO:0000259" key="10">
    <source>
        <dbReference type="Pfam" id="PF16019"/>
    </source>
</evidence>
<dbReference type="InterPro" id="IPR031972">
    <property type="entry name" value="CSRNP_N"/>
</dbReference>
<dbReference type="GO" id="GO:0000981">
    <property type="term" value="F:DNA-binding transcription factor activity, RNA polymerase II-specific"/>
    <property type="evidence" value="ECO:0007669"/>
    <property type="project" value="TreeGrafter"/>
</dbReference>
<dbReference type="AlphaFoldDB" id="A0A504YY20"/>
<dbReference type="Proteomes" id="UP000316759">
    <property type="component" value="Unassembled WGS sequence"/>
</dbReference>
<keyword evidence="4" id="KW-0805">Transcription regulation</keyword>
<keyword evidence="6" id="KW-0010">Activator</keyword>
<keyword evidence="3" id="KW-0053">Apoptosis</keyword>
<sequence length="809" mass="88206">MNKSKLSDEGKGKTAIPTIQIGPSLHCSKNVRFSTVVVYSFAREQGFSSIPDTGWCSLGMARKHQTVSRFDVHHHQLIQRLRRRRERLSQKSRITSGVGSHALLRMKGRFRGGIQGASNRRGPLRLSPGDSCRVPTFPSPPPLSPQPYGDVVNHADPSYSVALTDASVRATPPPPCLSPPSPRRVLGHLDESLAASNTVIVADGFDTDSEASLDQIPSVNIMRSTKSNRGRSKLMPIHGTARIKLLKESGVTRLDESERDVCLRIRATRSRVGCDCGPRYPCTPGRCSCIEEGVQCQVDRPSFPCSCMVASCHNPNGRTEFSMEEVRTHVQNILRNLTKQQEDKNRQCETGHCSLSLLSVGDTGPQFVHPRLVGFKEKSTNDASAKTVTIQFTENSISSPLSAGSACSPTGATIPTPSHDCDTRQPSVTDCIENQSFNWISSTPAPQEHVVRKVLFQDLHTADHYNLNASVSLPRLRSPEITAMYSPMSSQRQPPVPDSIPVEHDSSDVSSVTTPVFRCKKFEYRNRRNRNCRTPVPRRPSVSAVQHARRILSKSLSAVVNPVVGVSADGNCVSNNRGNVCLPKDSTNWLAEATVSPVSSNPAYDLTQEHSSTRLTWDVLRQESTQLLTDHPFANTNDFMSEPLSLSVDTPSTSVSASAPCTSPAKSTTRLPLRSYASYRMRSSPFASKSAPNSPCSLHNPSLGRLSLRRRAIPRLPVTPSRRVARSPRTPNPCISQNLLAHSRNVAVKCDLNDCALGSPPECTRVDGFKPTCAPVCGRTLSPKTCATASQETSVLTVSPTLPPISHSS</sequence>
<name>A0A504YY20_FASGI</name>
<evidence type="ECO:0000256" key="6">
    <source>
        <dbReference type="ARBA" id="ARBA00023159"/>
    </source>
</evidence>
<evidence type="ECO:0000256" key="7">
    <source>
        <dbReference type="ARBA" id="ARBA00023163"/>
    </source>
</evidence>
<organism evidence="11 12">
    <name type="scientific">Fasciola gigantica</name>
    <name type="common">Giant liver fluke</name>
    <dbReference type="NCBI Taxonomy" id="46835"/>
    <lineage>
        <taxon>Eukaryota</taxon>
        <taxon>Metazoa</taxon>
        <taxon>Spiralia</taxon>
        <taxon>Lophotrochozoa</taxon>
        <taxon>Platyhelminthes</taxon>
        <taxon>Trematoda</taxon>
        <taxon>Digenea</taxon>
        <taxon>Plagiorchiida</taxon>
        <taxon>Echinostomata</taxon>
        <taxon>Echinostomatoidea</taxon>
        <taxon>Fasciolidae</taxon>
        <taxon>Fasciola</taxon>
    </lineage>
</organism>
<feature type="region of interest" description="Disordered" evidence="9">
    <location>
        <begin position="486"/>
        <end position="509"/>
    </location>
</feature>
<evidence type="ECO:0000256" key="4">
    <source>
        <dbReference type="ARBA" id="ARBA00023015"/>
    </source>
</evidence>
<evidence type="ECO:0000313" key="12">
    <source>
        <dbReference type="Proteomes" id="UP000316759"/>
    </source>
</evidence>
<evidence type="ECO:0000256" key="8">
    <source>
        <dbReference type="ARBA" id="ARBA00023242"/>
    </source>
</evidence>
<dbReference type="GO" id="GO:0005634">
    <property type="term" value="C:nucleus"/>
    <property type="evidence" value="ECO:0007669"/>
    <property type="project" value="UniProtKB-SubCell"/>
</dbReference>
<dbReference type="STRING" id="46835.A0A504YY20"/>
<gene>
    <name evidence="11" type="ORF">FGIG_06390</name>
</gene>
<accession>A0A504YY20</accession>
<feature type="domain" description="Cysteine/serine-rich nuclear protein N-terminal" evidence="10">
    <location>
        <begin position="28"/>
        <end position="92"/>
    </location>
</feature>
<dbReference type="GO" id="GO:0006915">
    <property type="term" value="P:apoptotic process"/>
    <property type="evidence" value="ECO:0007669"/>
    <property type="project" value="UniProtKB-KW"/>
</dbReference>
<feature type="domain" description="Cysteine/serine-rich nuclear protein N-terminal" evidence="10">
    <location>
        <begin position="212"/>
        <end position="334"/>
    </location>
</feature>
<dbReference type="Pfam" id="PF16019">
    <property type="entry name" value="CSRNP_N"/>
    <property type="match status" value="2"/>
</dbReference>
<keyword evidence="8" id="KW-0539">Nucleus</keyword>
<dbReference type="PANTHER" id="PTHR13580:SF9">
    <property type="entry name" value="AXIN1 UP-REGULATED 1, ISOFORM A"/>
    <property type="match status" value="1"/>
</dbReference>
<reference evidence="11 12" key="1">
    <citation type="submission" date="2019-04" db="EMBL/GenBank/DDBJ databases">
        <title>Annotation for the trematode Fasciola gigantica.</title>
        <authorList>
            <person name="Choi Y.-J."/>
        </authorList>
    </citation>
    <scope>NUCLEOTIDE SEQUENCE [LARGE SCALE GENOMIC DNA]</scope>
    <source>
        <strain evidence="11">Uganda_cow_1</strain>
    </source>
</reference>
<keyword evidence="12" id="KW-1185">Reference proteome</keyword>
<comment type="caution">
    <text evidence="11">The sequence shown here is derived from an EMBL/GenBank/DDBJ whole genome shotgun (WGS) entry which is preliminary data.</text>
</comment>
<evidence type="ECO:0000256" key="9">
    <source>
        <dbReference type="SAM" id="MobiDB-lite"/>
    </source>
</evidence>
<comment type="similarity">
    <text evidence="2">Belongs to the AXUD1 family.</text>
</comment>
<dbReference type="OrthoDB" id="5946974at2759"/>
<dbReference type="PANTHER" id="PTHR13580">
    <property type="entry name" value="TGF-BETA INDUCED APOPTOSIS PROTEIN"/>
    <property type="match status" value="1"/>
</dbReference>
<evidence type="ECO:0000313" key="11">
    <source>
        <dbReference type="EMBL" id="TPP62768.1"/>
    </source>
</evidence>
<proteinExistence type="inferred from homology"/>
<dbReference type="InterPro" id="IPR023260">
    <property type="entry name" value="Cys/Ser-rich_nuc_prot"/>
</dbReference>
<keyword evidence="7" id="KW-0804">Transcription</keyword>
<comment type="subcellular location">
    <subcellularLocation>
        <location evidence="1">Nucleus</location>
    </subcellularLocation>
</comment>